<dbReference type="Gene3D" id="3.40.50.300">
    <property type="entry name" value="P-loop containing nucleotide triphosphate hydrolases"/>
    <property type="match status" value="1"/>
</dbReference>
<evidence type="ECO:0000256" key="4">
    <source>
        <dbReference type="ARBA" id="ARBA00022840"/>
    </source>
</evidence>
<proteinExistence type="inferred from homology"/>
<evidence type="ECO:0000256" key="2">
    <source>
        <dbReference type="ARBA" id="ARBA00022448"/>
    </source>
</evidence>
<gene>
    <name evidence="6" type="ORF">BANT10_02507</name>
</gene>
<dbReference type="CDD" id="cd03230">
    <property type="entry name" value="ABC_DR_subfamily_A"/>
    <property type="match status" value="1"/>
</dbReference>
<protein>
    <submittedName>
        <fullName evidence="6">ABC-2 type transport system ATP-binding protein</fullName>
    </submittedName>
</protein>
<comment type="similarity">
    <text evidence="1">Belongs to the ABC transporter superfamily.</text>
</comment>
<dbReference type="Pfam" id="PF00005">
    <property type="entry name" value="ABC_tran"/>
    <property type="match status" value="1"/>
</dbReference>
<dbReference type="RefSeq" id="WP_101556083.1">
    <property type="nucleotide sequence ID" value="NZ_FXZE01000011.1"/>
</dbReference>
<accession>A0A2H1JY64</accession>
<dbReference type="InterPro" id="IPR027417">
    <property type="entry name" value="P-loop_NTPase"/>
</dbReference>
<dbReference type="GO" id="GO:0005524">
    <property type="term" value="F:ATP binding"/>
    <property type="evidence" value="ECO:0007669"/>
    <property type="project" value="UniProtKB-KW"/>
</dbReference>
<dbReference type="Proteomes" id="UP000234342">
    <property type="component" value="Unassembled WGS sequence"/>
</dbReference>
<evidence type="ECO:0000256" key="1">
    <source>
        <dbReference type="ARBA" id="ARBA00005417"/>
    </source>
</evidence>
<evidence type="ECO:0000313" key="7">
    <source>
        <dbReference type="Proteomes" id="UP000234342"/>
    </source>
</evidence>
<evidence type="ECO:0000313" key="6">
    <source>
        <dbReference type="EMBL" id="SMX92487.1"/>
    </source>
</evidence>
<evidence type="ECO:0000256" key="3">
    <source>
        <dbReference type="ARBA" id="ARBA00022741"/>
    </source>
</evidence>
<organism evidence="6 7">
    <name type="scientific">Brevibacterium antiquum</name>
    <dbReference type="NCBI Taxonomy" id="234835"/>
    <lineage>
        <taxon>Bacteria</taxon>
        <taxon>Bacillati</taxon>
        <taxon>Actinomycetota</taxon>
        <taxon>Actinomycetes</taxon>
        <taxon>Micrococcales</taxon>
        <taxon>Brevibacteriaceae</taxon>
        <taxon>Brevibacterium</taxon>
    </lineage>
</organism>
<dbReference type="AlphaFoldDB" id="A0A2H1JY64"/>
<dbReference type="EMBL" id="FXZE01000011">
    <property type="protein sequence ID" value="SMX92487.1"/>
    <property type="molecule type" value="Genomic_DNA"/>
</dbReference>
<dbReference type="InterPro" id="IPR017871">
    <property type="entry name" value="ABC_transporter-like_CS"/>
</dbReference>
<keyword evidence="4 6" id="KW-0067">ATP-binding</keyword>
<feature type="domain" description="ABC transporter" evidence="5">
    <location>
        <begin position="9"/>
        <end position="234"/>
    </location>
</feature>
<evidence type="ECO:0000259" key="5">
    <source>
        <dbReference type="PROSITE" id="PS50893"/>
    </source>
</evidence>
<dbReference type="PANTHER" id="PTHR43335">
    <property type="entry name" value="ABC TRANSPORTER, ATP-BINDING PROTEIN"/>
    <property type="match status" value="1"/>
</dbReference>
<name>A0A2H1JY64_9MICO</name>
<keyword evidence="2" id="KW-0813">Transport</keyword>
<reference evidence="7" key="1">
    <citation type="submission" date="2017-03" db="EMBL/GenBank/DDBJ databases">
        <authorList>
            <person name="Monnet C."/>
        </authorList>
    </citation>
    <scope>NUCLEOTIDE SEQUENCE [LARGE SCALE GENOMIC DNA]</scope>
    <source>
        <strain evidence="7">P10</strain>
    </source>
</reference>
<dbReference type="PROSITE" id="PS00211">
    <property type="entry name" value="ABC_TRANSPORTER_1"/>
    <property type="match status" value="1"/>
</dbReference>
<sequence length="298" mass="31753">MDSSDTTICIAEQISHSYGPRSALTDISFSLPQGTVIGLVGANGSGKSTLLRILSGVQRPSSGTTFLFGENLADSEAAGRGLGAAVDGTALWPGWSVRQNLRYIAGLCGATNEQIDDAAVLVDIAAEMKTRLRRLSLGNRQRVLLAAAILAGTRIVLMDEPMNGLDPDTRQRIREVIIMLAGQGRTVLLSSHDLHDVESLCSQLIVLDDGHLMFAGQTADFVGASTMTILRMDSDATSRAQMLLTDAGIHCRRDSTGAPVVFTHEATAATRILTTAGISVLAADERHATLEEKFHDRL</sequence>
<dbReference type="PROSITE" id="PS50893">
    <property type="entry name" value="ABC_TRANSPORTER_2"/>
    <property type="match status" value="1"/>
</dbReference>
<keyword evidence="3" id="KW-0547">Nucleotide-binding</keyword>
<dbReference type="SUPFAM" id="SSF52540">
    <property type="entry name" value="P-loop containing nucleoside triphosphate hydrolases"/>
    <property type="match status" value="1"/>
</dbReference>
<dbReference type="GO" id="GO:0016887">
    <property type="term" value="F:ATP hydrolysis activity"/>
    <property type="evidence" value="ECO:0007669"/>
    <property type="project" value="InterPro"/>
</dbReference>
<dbReference type="InterPro" id="IPR003593">
    <property type="entry name" value="AAA+_ATPase"/>
</dbReference>
<dbReference type="InterPro" id="IPR003439">
    <property type="entry name" value="ABC_transporter-like_ATP-bd"/>
</dbReference>
<keyword evidence="7" id="KW-1185">Reference proteome</keyword>
<dbReference type="SMART" id="SM00382">
    <property type="entry name" value="AAA"/>
    <property type="match status" value="1"/>
</dbReference>